<feature type="region of interest" description="Disordered" evidence="1">
    <location>
        <begin position="28"/>
        <end position="77"/>
    </location>
</feature>
<dbReference type="KEGG" id="soy:115875116"/>
<dbReference type="AlphaFoldDB" id="A0A6J2X5A6"/>
<feature type="signal peptide" evidence="2">
    <location>
        <begin position="1"/>
        <end position="19"/>
    </location>
</feature>
<dbReference type="RefSeq" id="XP_030746371.1">
    <property type="nucleotide sequence ID" value="XM_030890511.1"/>
</dbReference>
<evidence type="ECO:0000256" key="2">
    <source>
        <dbReference type="SAM" id="SignalP"/>
    </source>
</evidence>
<feature type="compositionally biased region" description="Basic and acidic residues" evidence="1">
    <location>
        <begin position="920"/>
        <end position="938"/>
    </location>
</feature>
<feature type="compositionally biased region" description="Acidic residues" evidence="1">
    <location>
        <begin position="895"/>
        <end position="906"/>
    </location>
</feature>
<keyword evidence="3" id="KW-1185">Reference proteome</keyword>
<accession>A0A6J2X5A6</accession>
<feature type="compositionally biased region" description="Polar residues" evidence="1">
    <location>
        <begin position="525"/>
        <end position="540"/>
    </location>
</feature>
<dbReference type="OrthoDB" id="8197069at2759"/>
<feature type="region of interest" description="Disordered" evidence="1">
    <location>
        <begin position="742"/>
        <end position="778"/>
    </location>
</feature>
<dbReference type="Proteomes" id="UP000504635">
    <property type="component" value="Unplaced"/>
</dbReference>
<evidence type="ECO:0000313" key="3">
    <source>
        <dbReference type="Proteomes" id="UP000504635"/>
    </source>
</evidence>
<protein>
    <submittedName>
        <fullName evidence="4">Uncharacterized protein LOC115875116</fullName>
    </submittedName>
</protein>
<organism evidence="3 4">
    <name type="scientific">Sitophilus oryzae</name>
    <name type="common">Rice weevil</name>
    <name type="synonym">Curculio oryzae</name>
    <dbReference type="NCBI Taxonomy" id="7048"/>
    <lineage>
        <taxon>Eukaryota</taxon>
        <taxon>Metazoa</taxon>
        <taxon>Ecdysozoa</taxon>
        <taxon>Arthropoda</taxon>
        <taxon>Hexapoda</taxon>
        <taxon>Insecta</taxon>
        <taxon>Pterygota</taxon>
        <taxon>Neoptera</taxon>
        <taxon>Endopterygota</taxon>
        <taxon>Coleoptera</taxon>
        <taxon>Polyphaga</taxon>
        <taxon>Cucujiformia</taxon>
        <taxon>Curculionidae</taxon>
        <taxon>Dryophthorinae</taxon>
        <taxon>Sitophilus</taxon>
    </lineage>
</organism>
<feature type="region of interest" description="Disordered" evidence="1">
    <location>
        <begin position="285"/>
        <end position="359"/>
    </location>
</feature>
<reference evidence="4" key="1">
    <citation type="submission" date="2025-08" db="UniProtKB">
        <authorList>
            <consortium name="RefSeq"/>
        </authorList>
    </citation>
    <scope>IDENTIFICATION</scope>
    <source>
        <tissue evidence="4">Gonads</tissue>
    </source>
</reference>
<name>A0A6J2X5A6_SITOR</name>
<dbReference type="InParanoid" id="A0A6J2X5A6"/>
<dbReference type="GeneID" id="115875116"/>
<feature type="chain" id="PRO_5026895671" evidence="2">
    <location>
        <begin position="20"/>
        <end position="945"/>
    </location>
</feature>
<evidence type="ECO:0000256" key="1">
    <source>
        <dbReference type="SAM" id="MobiDB-lite"/>
    </source>
</evidence>
<feature type="region of interest" description="Disordered" evidence="1">
    <location>
        <begin position="890"/>
        <end position="945"/>
    </location>
</feature>
<sequence length="945" mass="99996">MRTQVLLLLLCSTLNFVVAVVNTGQTKTAVEESSENSSGNKEENSGRRPSESSEDLTQEGSETSNRREATDHSYLPPISTSALNLPIPVYGAPDAPSNNVVYPAPPPDVPPAPPSSLYGPPSLGKVYGVPQVNPLPPLAQNYGPPPIKYGAPLNFGKYPLPSKPVYGPPKLSYGPPVKPFKFHKFPQKNFGLKPPKPIYGLPSNYKNTINYNNINFNNNNHQALHTSSFSSSNSLSSLYNGLSSLNYQYGAPVLPPKPALSVQYGVPNIGVSTSYGVPEKNIVEPPAFAYGPPQPSPNPKPPHPGAPAPPTPPDIKYDGWQPIPGLVSKRPVEEVHQFSSQGAGYDLSPPPLSSNYGAPQISVDISHENNGLGDSYNAPVVSSGNKGVTDSYSAPLGSVTGSGGVVSSSFNTNQGSSSVSQTDSHSISLDLSSIGLGHGADIQSSVGYEIFPQSSSGINGDSQIKLDATYGPPQANIVGSSSSSHSFDSFGPSFQNSYNQQGHKESGLSLTVGLVPPGGTYGAPPSSQYGAPLHTNTHTNYKPARRPILHKEPLPHGVFQNIAKESFHKDLKTFGSGSSDSYLPPPPSSLPSTSYGVPSSNAAISFQNLAHGSSTAGIDHHLQLETVNALPLTSYTSPLGSIDGSYGISSSGGSSVGLDYSQPPITIDLTQGKQFGLSHDCNLHKQLQVPSLAYGVPSADSYTSSLSSLTTNIAISQPQTVVPQPTYGVPQGHISVPSAEYGPADLDHSSSVKSEVKANTVSESEEETHGKSYGKSVAESFGPNSELVESQSIDLNNIPLQGSLGSYTLQIQSSDGGVGVVPHTQVLNEGLLQSILQAIEQPGQKGENKYPIILQPSVQQKSYAHNRTESDFINNQPQASEINEVIVEAPKENSVEDNPESSDNEETLQLLDTSNIALYYKKEDDSKKNEIGDKSDENKVDDEEN</sequence>
<gene>
    <name evidence="4" type="primary">LOC115875116</name>
</gene>
<feature type="compositionally biased region" description="Basic and acidic residues" evidence="1">
    <location>
        <begin position="745"/>
        <end position="756"/>
    </location>
</feature>
<keyword evidence="2" id="KW-0732">Signal</keyword>
<feature type="compositionally biased region" description="Pro residues" evidence="1">
    <location>
        <begin position="292"/>
        <end position="313"/>
    </location>
</feature>
<feature type="compositionally biased region" description="Basic and acidic residues" evidence="1">
    <location>
        <begin position="40"/>
        <end position="51"/>
    </location>
</feature>
<evidence type="ECO:0000313" key="4">
    <source>
        <dbReference type="RefSeq" id="XP_030746371.1"/>
    </source>
</evidence>
<feature type="region of interest" description="Disordered" evidence="1">
    <location>
        <begin position="519"/>
        <end position="541"/>
    </location>
</feature>
<proteinExistence type="predicted"/>